<keyword evidence="1" id="KW-0805">Transcription regulation</keyword>
<sequence>NNNNSNNNNNNQEKPSTGTSATAPDSKEATSGGGGSGGSHVKRPMNAFMVWAREERRKILKACPDMHNSNISKILGAKWKAMTAEEKQPFYEEQSRLSKIHMEQHPDYRYRPRPKRTCIMDGRKLRISEYKDLVKGRRAAGSGGATPGKQQAEDQADWDEEAAKVEEKPAAATAASEEGILGTPAQLVLKLEKQPPPPTSQPEQQPEQQQQQVEVADANDNDNDNECDALMLADGDDVDDDSTAAPATCDADAKNVSSSSAETMMETDEAGNNGEIELRPMETDECGQGS</sequence>
<dbReference type="SMART" id="SM00398">
    <property type="entry name" value="HMG"/>
    <property type="match status" value="1"/>
</dbReference>
<organism evidence="8 9">
    <name type="scientific">Macrostomum lignano</name>
    <dbReference type="NCBI Taxonomy" id="282301"/>
    <lineage>
        <taxon>Eukaryota</taxon>
        <taxon>Metazoa</taxon>
        <taxon>Spiralia</taxon>
        <taxon>Lophotrochozoa</taxon>
        <taxon>Platyhelminthes</taxon>
        <taxon>Rhabditophora</taxon>
        <taxon>Macrostomorpha</taxon>
        <taxon>Macrostomida</taxon>
        <taxon>Macrostomidae</taxon>
        <taxon>Macrostomum</taxon>
    </lineage>
</organism>
<evidence type="ECO:0000256" key="2">
    <source>
        <dbReference type="ARBA" id="ARBA00023125"/>
    </source>
</evidence>
<evidence type="ECO:0000259" key="7">
    <source>
        <dbReference type="PROSITE" id="PS50118"/>
    </source>
</evidence>
<evidence type="ECO:0000313" key="8">
    <source>
        <dbReference type="Proteomes" id="UP000095280"/>
    </source>
</evidence>
<dbReference type="InterPro" id="IPR036910">
    <property type="entry name" value="HMG_box_dom_sf"/>
</dbReference>
<dbReference type="GO" id="GO:0000978">
    <property type="term" value="F:RNA polymerase II cis-regulatory region sequence-specific DNA binding"/>
    <property type="evidence" value="ECO:0007669"/>
    <property type="project" value="TreeGrafter"/>
</dbReference>
<name>A0A1I8H6R3_9PLAT</name>
<evidence type="ECO:0000256" key="1">
    <source>
        <dbReference type="ARBA" id="ARBA00023015"/>
    </source>
</evidence>
<dbReference type="GO" id="GO:0045165">
    <property type="term" value="P:cell fate commitment"/>
    <property type="evidence" value="ECO:0007669"/>
    <property type="project" value="TreeGrafter"/>
</dbReference>
<dbReference type="AlphaFoldDB" id="A0A1I8H6R3"/>
<feature type="domain" description="HMG box" evidence="7">
    <location>
        <begin position="41"/>
        <end position="109"/>
    </location>
</feature>
<dbReference type="WBParaSite" id="maker-uti_cns_0004584-snap-gene-0.6-mRNA-1">
    <property type="protein sequence ID" value="maker-uti_cns_0004584-snap-gene-0.6-mRNA-1"/>
    <property type="gene ID" value="maker-uti_cns_0004584-snap-gene-0.6"/>
</dbReference>
<feature type="region of interest" description="Disordered" evidence="6">
    <location>
        <begin position="1"/>
        <end position="43"/>
    </location>
</feature>
<dbReference type="InterPro" id="IPR009071">
    <property type="entry name" value="HMG_box_dom"/>
</dbReference>
<dbReference type="PROSITE" id="PS50118">
    <property type="entry name" value="HMG_BOX_2"/>
    <property type="match status" value="1"/>
</dbReference>
<feature type="compositionally biased region" description="Acidic residues" evidence="6">
    <location>
        <begin position="217"/>
        <end position="227"/>
    </location>
</feature>
<feature type="region of interest" description="Disordered" evidence="6">
    <location>
        <begin position="136"/>
        <end position="290"/>
    </location>
</feature>
<dbReference type="Pfam" id="PF00505">
    <property type="entry name" value="HMG_box"/>
    <property type="match status" value="1"/>
</dbReference>
<dbReference type="InterPro" id="IPR051356">
    <property type="entry name" value="SOX/SOX-like_TF"/>
</dbReference>
<feature type="region of interest" description="Disordered" evidence="6">
    <location>
        <begin position="102"/>
        <end position="122"/>
    </location>
</feature>
<dbReference type="GO" id="GO:0000981">
    <property type="term" value="F:DNA-binding transcription factor activity, RNA polymerase II-specific"/>
    <property type="evidence" value="ECO:0007669"/>
    <property type="project" value="TreeGrafter"/>
</dbReference>
<dbReference type="GO" id="GO:0005634">
    <property type="term" value="C:nucleus"/>
    <property type="evidence" value="ECO:0007669"/>
    <property type="project" value="UniProtKB-UniRule"/>
</dbReference>
<dbReference type="PANTHER" id="PTHR45789">
    <property type="entry name" value="FI18025P1"/>
    <property type="match status" value="1"/>
</dbReference>
<protein>
    <submittedName>
        <fullName evidence="9">HMG box domain-containing protein</fullName>
    </submittedName>
</protein>
<proteinExistence type="predicted"/>
<reference evidence="9" key="1">
    <citation type="submission" date="2016-11" db="UniProtKB">
        <authorList>
            <consortium name="WormBaseParasite"/>
        </authorList>
    </citation>
    <scope>IDENTIFICATION</scope>
</reference>
<dbReference type="SUPFAM" id="SSF47095">
    <property type="entry name" value="HMG-box"/>
    <property type="match status" value="1"/>
</dbReference>
<keyword evidence="3" id="KW-0804">Transcription</keyword>
<dbReference type="Proteomes" id="UP000095280">
    <property type="component" value="Unplaced"/>
</dbReference>
<keyword evidence="8" id="KW-1185">Reference proteome</keyword>
<accession>A0A1I8H6R3</accession>
<feature type="compositionally biased region" description="Polar residues" evidence="6">
    <location>
        <begin position="12"/>
        <end position="23"/>
    </location>
</feature>
<evidence type="ECO:0000256" key="4">
    <source>
        <dbReference type="ARBA" id="ARBA00023242"/>
    </source>
</evidence>
<dbReference type="FunFam" id="1.10.30.10:FF:000003">
    <property type="entry name" value="Putative transcription factor SOX-6"/>
    <property type="match status" value="1"/>
</dbReference>
<feature type="compositionally biased region" description="Low complexity" evidence="6">
    <location>
        <begin position="1"/>
        <end position="11"/>
    </location>
</feature>
<keyword evidence="2 5" id="KW-0238">DNA-binding</keyword>
<evidence type="ECO:0000256" key="3">
    <source>
        <dbReference type="ARBA" id="ARBA00023163"/>
    </source>
</evidence>
<dbReference type="PANTHER" id="PTHR45789:SF2">
    <property type="entry name" value="FI18025P1"/>
    <property type="match status" value="1"/>
</dbReference>
<evidence type="ECO:0000256" key="6">
    <source>
        <dbReference type="SAM" id="MobiDB-lite"/>
    </source>
</evidence>
<feature type="DNA-binding region" description="HMG box" evidence="5">
    <location>
        <begin position="41"/>
        <end position="109"/>
    </location>
</feature>
<feature type="compositionally biased region" description="Low complexity" evidence="6">
    <location>
        <begin position="201"/>
        <end position="216"/>
    </location>
</feature>
<keyword evidence="4 5" id="KW-0539">Nucleus</keyword>
<evidence type="ECO:0000313" key="9">
    <source>
        <dbReference type="WBParaSite" id="maker-uti_cns_0004584-snap-gene-0.6-mRNA-1"/>
    </source>
</evidence>
<dbReference type="Gene3D" id="1.10.30.10">
    <property type="entry name" value="High mobility group box domain"/>
    <property type="match status" value="1"/>
</dbReference>
<dbReference type="CDD" id="cd22042">
    <property type="entry name" value="HMG-box_EGL13-like"/>
    <property type="match status" value="1"/>
</dbReference>
<evidence type="ECO:0000256" key="5">
    <source>
        <dbReference type="PROSITE-ProRule" id="PRU00267"/>
    </source>
</evidence>